<reference evidence="5 6" key="1">
    <citation type="submission" date="2019-02" db="EMBL/GenBank/DDBJ databases">
        <title>Deep-cultivation of Planctomycetes and their phenomic and genomic characterization uncovers novel biology.</title>
        <authorList>
            <person name="Wiegand S."/>
            <person name="Jogler M."/>
            <person name="Boedeker C."/>
            <person name="Pinto D."/>
            <person name="Vollmers J."/>
            <person name="Rivas-Marin E."/>
            <person name="Kohn T."/>
            <person name="Peeters S.H."/>
            <person name="Heuer A."/>
            <person name="Rast P."/>
            <person name="Oberbeckmann S."/>
            <person name="Bunk B."/>
            <person name="Jeske O."/>
            <person name="Meyerdierks A."/>
            <person name="Storesund J.E."/>
            <person name="Kallscheuer N."/>
            <person name="Luecker S."/>
            <person name="Lage O.M."/>
            <person name="Pohl T."/>
            <person name="Merkel B.J."/>
            <person name="Hornburger P."/>
            <person name="Mueller R.-W."/>
            <person name="Bruemmer F."/>
            <person name="Labrenz M."/>
            <person name="Spormann A.M."/>
            <person name="Op den Camp H."/>
            <person name="Overmann J."/>
            <person name="Amann R."/>
            <person name="Jetten M.S.M."/>
            <person name="Mascher T."/>
            <person name="Medema M.H."/>
            <person name="Devos D.P."/>
            <person name="Kaster A.-K."/>
            <person name="Ovreas L."/>
            <person name="Rohde M."/>
            <person name="Galperin M.Y."/>
            <person name="Jogler C."/>
        </authorList>
    </citation>
    <scope>NUCLEOTIDE SEQUENCE [LARGE SCALE GENOMIC DNA]</scope>
    <source>
        <strain evidence="5 6">Pan161</strain>
    </source>
</reference>
<dbReference type="OrthoDB" id="9802525at2"/>
<sequence length="449" mass="50221">MSEPSSQKLHVAIITSGGAGMFCGACMHDNTWTRAMMLQGAEATLVPTYTPIRVDEENMTGTPVFLGGINVYLNYRSQLWRKLPGFMKHWLNTPWIINLATSFGVSNDAHELGALTVTLLEGDQGVEGEEIEALAQFLGSQLKPDVICLSNALLSGTIKKIKEHYQGPLFCILQGDDVFLEELGEPYRSRSLELIRNNVQQVDGVLVHSDYYREFISAYLDVPIDHIHKVLLGINLEGHDGTPDDRRDEPFTIGFFARICKEKGLHNVVQAFEIFHKAHPDSRLCVGGFLGKESEEYFHETTKNLSALNESYKYWGSPATREEKVAFYKSLSVLSVPTDYHEPKGLFVLEALANGVPVVQPAHGAFPELIEQTAGGLLVPPGDPQALADAWEQLYQDQDYRLQLARQGYERVRQFYNAELMATESLSFFQKWVDAAGLRQNTPQLTPDP</sequence>
<evidence type="ECO:0000259" key="4">
    <source>
        <dbReference type="Pfam" id="PF00534"/>
    </source>
</evidence>
<accession>A0A517VJU7</accession>
<keyword evidence="2 5" id="KW-0328">Glycosyltransferase</keyword>
<dbReference type="PANTHER" id="PTHR12526:SF640">
    <property type="entry name" value="COLANIC ACID BIOSYNTHESIS GLYCOSYLTRANSFERASE WCAL-RELATED"/>
    <property type="match status" value="1"/>
</dbReference>
<keyword evidence="6" id="KW-1185">Reference proteome</keyword>
<dbReference type="KEGG" id="gax:Pan161_49730"/>
<dbReference type="Pfam" id="PF00534">
    <property type="entry name" value="Glycos_transf_1"/>
    <property type="match status" value="1"/>
</dbReference>
<dbReference type="EMBL" id="CP036343">
    <property type="protein sequence ID" value="QDT93294.1"/>
    <property type="molecule type" value="Genomic_DNA"/>
</dbReference>
<dbReference type="Gene3D" id="3.40.50.2000">
    <property type="entry name" value="Glycogen Phosphorylase B"/>
    <property type="match status" value="2"/>
</dbReference>
<evidence type="ECO:0000256" key="3">
    <source>
        <dbReference type="ARBA" id="ARBA00022679"/>
    </source>
</evidence>
<protein>
    <submittedName>
        <fullName evidence="5">D-inositol 3-phosphate glycosyltransferase</fullName>
        <ecNumber evidence="5">2.4.1.250</ecNumber>
    </submittedName>
</protein>
<dbReference type="GO" id="GO:0102710">
    <property type="term" value="F:D-inositol-3-phosphate glycosyltransferase activity"/>
    <property type="evidence" value="ECO:0007669"/>
    <property type="project" value="UniProtKB-EC"/>
</dbReference>
<dbReference type="InterPro" id="IPR001296">
    <property type="entry name" value="Glyco_trans_1"/>
</dbReference>
<organism evidence="5 6">
    <name type="scientific">Gimesia algae</name>
    <dbReference type="NCBI Taxonomy" id="2527971"/>
    <lineage>
        <taxon>Bacteria</taxon>
        <taxon>Pseudomonadati</taxon>
        <taxon>Planctomycetota</taxon>
        <taxon>Planctomycetia</taxon>
        <taxon>Planctomycetales</taxon>
        <taxon>Planctomycetaceae</taxon>
        <taxon>Gimesia</taxon>
    </lineage>
</organism>
<dbReference type="CDD" id="cd03801">
    <property type="entry name" value="GT4_PimA-like"/>
    <property type="match status" value="1"/>
</dbReference>
<dbReference type="Proteomes" id="UP000316855">
    <property type="component" value="Chromosome"/>
</dbReference>
<evidence type="ECO:0000313" key="6">
    <source>
        <dbReference type="Proteomes" id="UP000316855"/>
    </source>
</evidence>
<evidence type="ECO:0000313" key="5">
    <source>
        <dbReference type="EMBL" id="QDT93294.1"/>
    </source>
</evidence>
<evidence type="ECO:0000256" key="1">
    <source>
        <dbReference type="ARBA" id="ARBA00009481"/>
    </source>
</evidence>
<evidence type="ECO:0000256" key="2">
    <source>
        <dbReference type="ARBA" id="ARBA00022676"/>
    </source>
</evidence>
<dbReference type="RefSeq" id="WP_145231277.1">
    <property type="nucleotide sequence ID" value="NZ_CP036343.1"/>
</dbReference>
<keyword evidence="3 5" id="KW-0808">Transferase</keyword>
<dbReference type="SUPFAM" id="SSF53756">
    <property type="entry name" value="UDP-Glycosyltransferase/glycogen phosphorylase"/>
    <property type="match status" value="1"/>
</dbReference>
<name>A0A517VJU7_9PLAN</name>
<dbReference type="PANTHER" id="PTHR12526">
    <property type="entry name" value="GLYCOSYLTRANSFERASE"/>
    <property type="match status" value="1"/>
</dbReference>
<feature type="domain" description="Glycosyl transferase family 1" evidence="4">
    <location>
        <begin position="247"/>
        <end position="411"/>
    </location>
</feature>
<dbReference type="AlphaFoldDB" id="A0A517VJU7"/>
<proteinExistence type="inferred from homology"/>
<comment type="similarity">
    <text evidence="1">Belongs to the glycosyltransferase group 1 family. Glycosyltransferase 4 subfamily.</text>
</comment>
<dbReference type="EC" id="2.4.1.250" evidence="5"/>
<gene>
    <name evidence="5" type="primary">mshA_4</name>
    <name evidence="5" type="ORF">Pan161_49730</name>
</gene>